<dbReference type="InterPro" id="IPR037012">
    <property type="entry name" value="NanQ/TabA/YiaL_sf"/>
</dbReference>
<keyword evidence="2" id="KW-1185">Reference proteome</keyword>
<dbReference type="KEGG" id="pdu:PDUR_11975"/>
<dbReference type="SUPFAM" id="SSF51197">
    <property type="entry name" value="Clavaminate synthase-like"/>
    <property type="match status" value="1"/>
</dbReference>
<dbReference type="Pfam" id="PF04074">
    <property type="entry name" value="DUF386"/>
    <property type="match status" value="1"/>
</dbReference>
<evidence type="ECO:0000313" key="1">
    <source>
        <dbReference type="EMBL" id="AIQ12537.1"/>
    </source>
</evidence>
<evidence type="ECO:0000313" key="2">
    <source>
        <dbReference type="Proteomes" id="UP000029409"/>
    </source>
</evidence>
<dbReference type="NCBIfam" id="TIGR00022">
    <property type="entry name" value="YhcH/YjgK/YiaL family protein"/>
    <property type="match status" value="1"/>
</dbReference>
<dbReference type="PANTHER" id="PTHR34986">
    <property type="entry name" value="EVOLVED BETA-GALACTOSIDASE SUBUNIT BETA"/>
    <property type="match status" value="1"/>
</dbReference>
<accession>A0A089HN63</accession>
<organism evidence="1 2">
    <name type="scientific">Paenibacillus durus</name>
    <name type="common">Paenibacillus azotofixans</name>
    <dbReference type="NCBI Taxonomy" id="44251"/>
    <lineage>
        <taxon>Bacteria</taxon>
        <taxon>Bacillati</taxon>
        <taxon>Bacillota</taxon>
        <taxon>Bacilli</taxon>
        <taxon>Bacillales</taxon>
        <taxon>Paenibacillaceae</taxon>
        <taxon>Paenibacillus</taxon>
    </lineage>
</organism>
<dbReference type="STRING" id="44251.PDUR_11975"/>
<dbReference type="Proteomes" id="UP000029409">
    <property type="component" value="Chromosome"/>
</dbReference>
<evidence type="ECO:0008006" key="3">
    <source>
        <dbReference type="Google" id="ProtNLM"/>
    </source>
</evidence>
<reference evidence="1 2" key="1">
    <citation type="submission" date="2014-08" db="EMBL/GenBank/DDBJ databases">
        <title>Comparative genomics of the Paenibacillus odorifer group.</title>
        <authorList>
            <person name="den Bakker H.C."/>
            <person name="Tsai Y.-C."/>
            <person name="Martin N."/>
            <person name="Korlach J."/>
            <person name="Wiedmann M."/>
        </authorList>
    </citation>
    <scope>NUCLEOTIDE SEQUENCE [LARGE SCALE GENOMIC DNA]</scope>
    <source>
        <strain evidence="1 2">DSM 1735</strain>
    </source>
</reference>
<dbReference type="eggNOG" id="COG2731">
    <property type="taxonomic scope" value="Bacteria"/>
</dbReference>
<proteinExistence type="predicted"/>
<dbReference type="RefSeq" id="WP_042206384.1">
    <property type="nucleotide sequence ID" value="NZ_CP009288.1"/>
</dbReference>
<protein>
    <recommendedName>
        <fullName evidence="3">YhcH/YjgK/YiaL family protein</fullName>
    </recommendedName>
</protein>
<dbReference type="GO" id="GO:0005829">
    <property type="term" value="C:cytosol"/>
    <property type="evidence" value="ECO:0007669"/>
    <property type="project" value="TreeGrafter"/>
</dbReference>
<dbReference type="OrthoDB" id="9792756at2"/>
<dbReference type="InterPro" id="IPR004375">
    <property type="entry name" value="NanQ/TabA/YiaL"/>
</dbReference>
<dbReference type="AlphaFoldDB" id="A0A089HN63"/>
<dbReference type="Gene3D" id="2.60.120.370">
    <property type="entry name" value="YhcH/YjgK/YiaL"/>
    <property type="match status" value="1"/>
</dbReference>
<dbReference type="PANTHER" id="PTHR34986:SF1">
    <property type="entry name" value="PROTEIN YIAL"/>
    <property type="match status" value="1"/>
</dbReference>
<name>A0A089HN63_PAEDU</name>
<dbReference type="EMBL" id="CP009288">
    <property type="protein sequence ID" value="AIQ12537.1"/>
    <property type="molecule type" value="Genomic_DNA"/>
</dbReference>
<gene>
    <name evidence="1" type="ORF">PDUR_11975</name>
</gene>
<sequence length="158" mass="17935">MYFGSIETLEQTKRQYPPAITRALQYLKDNREQFLSMDAGVYPIEGQEIYAQVVNLVTKKKEDTRPEVHRKYIDVQFSVEGNERIGFAADTGNNVVDEDLVAEKDIIFYKQAENEMELLMQPGQFAVFFPEDVHRPGCENGGGASLRKVIVKVSTAIL</sequence>